<accession>A0A8T4IJE7</accession>
<evidence type="ECO:0000313" key="3">
    <source>
        <dbReference type="Proteomes" id="UP000676996"/>
    </source>
</evidence>
<reference evidence="2" key="1">
    <citation type="submission" date="2021-04" db="EMBL/GenBank/DDBJ databases">
        <title>Ouciella asimina sp. nov., isolated from the surface seawater in the hydrothermal field of Okinawa Trough.</title>
        <authorList>
            <person name="Shuang W."/>
        </authorList>
    </citation>
    <scope>NUCLEOTIDE SEQUENCE</scope>
    <source>
        <strain evidence="2">LXI357</strain>
    </source>
</reference>
<feature type="transmembrane region" description="Helical" evidence="1">
    <location>
        <begin position="7"/>
        <end position="30"/>
    </location>
</feature>
<dbReference type="InterPro" id="IPR003425">
    <property type="entry name" value="CCB3/YggT"/>
</dbReference>
<dbReference type="Proteomes" id="UP000676996">
    <property type="component" value="Unassembled WGS sequence"/>
</dbReference>
<keyword evidence="1" id="KW-1133">Transmembrane helix</keyword>
<proteinExistence type="predicted"/>
<sequence>MNTILEIIQYLLGLLWWVIVIQAIMSWLIAFNVINTYNDFVRSIWHALNVITEPLYRPIRRILPDFGALDLSPLVVLILITILQNFIIPSLYVNSVTVPM</sequence>
<protein>
    <submittedName>
        <fullName evidence="2">YggT family protein</fullName>
    </submittedName>
</protein>
<evidence type="ECO:0000313" key="2">
    <source>
        <dbReference type="EMBL" id="MBR0552459.1"/>
    </source>
</evidence>
<dbReference type="RefSeq" id="WP_284053737.1">
    <property type="nucleotide sequence ID" value="NZ_JAGRQC010000002.1"/>
</dbReference>
<keyword evidence="1" id="KW-0472">Membrane</keyword>
<keyword evidence="1" id="KW-0812">Transmembrane</keyword>
<evidence type="ECO:0000256" key="1">
    <source>
        <dbReference type="SAM" id="Phobius"/>
    </source>
</evidence>
<name>A0A8T4IJE7_9SPHN</name>
<keyword evidence="3" id="KW-1185">Reference proteome</keyword>
<dbReference type="Pfam" id="PF02325">
    <property type="entry name" value="CCB3_YggT"/>
    <property type="match status" value="1"/>
</dbReference>
<gene>
    <name evidence="2" type="ORF">J7S20_08080</name>
</gene>
<dbReference type="EMBL" id="JAGRQC010000002">
    <property type="protein sequence ID" value="MBR0552459.1"/>
    <property type="molecule type" value="Genomic_DNA"/>
</dbReference>
<comment type="caution">
    <text evidence="2">The sequence shown here is derived from an EMBL/GenBank/DDBJ whole genome shotgun (WGS) entry which is preliminary data.</text>
</comment>
<dbReference type="AlphaFoldDB" id="A0A8T4IJE7"/>
<feature type="transmembrane region" description="Helical" evidence="1">
    <location>
        <begin position="71"/>
        <end position="93"/>
    </location>
</feature>
<organism evidence="2 3">
    <name type="scientific">Stakelama marina</name>
    <dbReference type="NCBI Taxonomy" id="2826939"/>
    <lineage>
        <taxon>Bacteria</taxon>
        <taxon>Pseudomonadati</taxon>
        <taxon>Pseudomonadota</taxon>
        <taxon>Alphaproteobacteria</taxon>
        <taxon>Sphingomonadales</taxon>
        <taxon>Sphingomonadaceae</taxon>
        <taxon>Stakelama</taxon>
    </lineage>
</organism>
<dbReference type="GO" id="GO:0016020">
    <property type="term" value="C:membrane"/>
    <property type="evidence" value="ECO:0007669"/>
    <property type="project" value="InterPro"/>
</dbReference>